<evidence type="ECO:0000313" key="9">
    <source>
        <dbReference type="EMBL" id="KIJ64932.1"/>
    </source>
</evidence>
<dbReference type="PANTHER" id="PTHR10012:SF5">
    <property type="entry name" value="SERINE_THREONINE-PROTEIN PHOSPHATASE 2A ACTIVATOR 2"/>
    <property type="match status" value="1"/>
</dbReference>
<comment type="similarity">
    <text evidence="3 8">Belongs to the PTPA-type PPIase family.</text>
</comment>
<keyword evidence="4 8" id="KW-0963">Cytoplasm</keyword>
<evidence type="ECO:0000256" key="5">
    <source>
        <dbReference type="ARBA" id="ARBA00023110"/>
    </source>
</evidence>
<dbReference type="OrthoDB" id="16120at2759"/>
<keyword evidence="10" id="KW-1185">Reference proteome</keyword>
<name>A0A0C9WG74_9AGAM</name>
<dbReference type="HOGENOM" id="CLU_030733_0_0_1"/>
<sequence>MIRRNFTQTKATMSYEIPTKRILSSSQLQEFQNSETCKAIVDFIEKLNTSVIKVKLTDATVEKSDGVKAILEVLEEVERQVKAAPPVENKASRFGNPAFRTFYDNLEKLAPSLHTQLKVPEAAAPEVEAYFVHSWGNRERIDYGSGMELNFLCWLYCLKRLGRVSEKDYTSLVIHVFWGYIQVMRILQSTYWLEPAGSHGVWGLDDYHFLPFLFGSAQLRTSTEATNKRVLGHPSPKAIHVPEIVDELAKDYMYFACIKFINSIKTASLRWHSPMLDDISAVKTWDKVNEGMIKMYKAEVLGKLPVIQHFLFGSILPYTGPPPPASDGDESHHGHVHERWGDCCGIPVPSAFAAAQALDREPGKMIEGPGIRPVPFD</sequence>
<keyword evidence="5 8" id="KW-0697">Rotamase</keyword>
<comment type="catalytic activity">
    <reaction evidence="1 8">
        <text>[protein]-peptidylproline (omega=180) = [protein]-peptidylproline (omega=0)</text>
        <dbReference type="Rhea" id="RHEA:16237"/>
        <dbReference type="Rhea" id="RHEA-COMP:10747"/>
        <dbReference type="Rhea" id="RHEA-COMP:10748"/>
        <dbReference type="ChEBI" id="CHEBI:83833"/>
        <dbReference type="ChEBI" id="CHEBI:83834"/>
        <dbReference type="EC" id="5.2.1.8"/>
    </reaction>
</comment>
<comment type="function">
    <text evidence="7">PPIases accelerate the folding of proteins. It catalyzes the cis-trans isomerization of proline imidic peptide bonds in oligopeptides. Acts as a regulatory subunit for PP2A-like phosphatases modulating their activity or substrate specificity, probably by inducing a conformational change in the catalytic subunit, a direct target of the PPIase. Can reactivate inactive phosphatase PP2A-phosphatase methylesterase complexes (PP2Ai) in presence of ATP and Mg(2+) by dissociating the inactive form from the complex.</text>
</comment>
<organism evidence="9 10">
    <name type="scientific">Hydnomerulius pinastri MD-312</name>
    <dbReference type="NCBI Taxonomy" id="994086"/>
    <lineage>
        <taxon>Eukaryota</taxon>
        <taxon>Fungi</taxon>
        <taxon>Dikarya</taxon>
        <taxon>Basidiomycota</taxon>
        <taxon>Agaricomycotina</taxon>
        <taxon>Agaricomycetes</taxon>
        <taxon>Agaricomycetidae</taxon>
        <taxon>Boletales</taxon>
        <taxon>Boletales incertae sedis</taxon>
        <taxon>Leucogyrophana</taxon>
    </lineage>
</organism>
<dbReference type="GO" id="GO:0000159">
    <property type="term" value="C:protein phosphatase type 2A complex"/>
    <property type="evidence" value="ECO:0007669"/>
    <property type="project" value="TreeGrafter"/>
</dbReference>
<evidence type="ECO:0000256" key="3">
    <source>
        <dbReference type="ARBA" id="ARBA00011019"/>
    </source>
</evidence>
<evidence type="ECO:0000313" key="10">
    <source>
        <dbReference type="Proteomes" id="UP000053820"/>
    </source>
</evidence>
<accession>A0A0C9WG74</accession>
<dbReference type="GO" id="GO:0005634">
    <property type="term" value="C:nucleus"/>
    <property type="evidence" value="ECO:0007669"/>
    <property type="project" value="TreeGrafter"/>
</dbReference>
<keyword evidence="6 8" id="KW-0413">Isomerase</keyword>
<dbReference type="PANTHER" id="PTHR10012">
    <property type="entry name" value="SERINE/THREONINE-PROTEIN PHOSPHATASE 2A REGULATORY SUBUNIT B"/>
    <property type="match status" value="1"/>
</dbReference>
<dbReference type="EC" id="5.2.1.8" evidence="8"/>
<dbReference type="GO" id="GO:0003755">
    <property type="term" value="F:peptidyl-prolyl cis-trans isomerase activity"/>
    <property type="evidence" value="ECO:0007669"/>
    <property type="project" value="UniProtKB-KW"/>
</dbReference>
<dbReference type="CDD" id="cd04087">
    <property type="entry name" value="PTPA"/>
    <property type="match status" value="1"/>
</dbReference>
<dbReference type="Gene3D" id="1.20.120.1150">
    <property type="match status" value="1"/>
</dbReference>
<dbReference type="Pfam" id="PF03095">
    <property type="entry name" value="PTPA"/>
    <property type="match status" value="1"/>
</dbReference>
<evidence type="ECO:0000256" key="4">
    <source>
        <dbReference type="ARBA" id="ARBA00022490"/>
    </source>
</evidence>
<dbReference type="AlphaFoldDB" id="A0A0C9WG74"/>
<protein>
    <recommendedName>
        <fullName evidence="8">Serine/threonine-protein phosphatase 2A activator</fullName>
        <ecNumber evidence="8">5.2.1.8</ecNumber>
    </recommendedName>
    <alternativeName>
        <fullName evidence="8">Phosphotyrosyl phosphatase activator</fullName>
    </alternativeName>
</protein>
<dbReference type="SUPFAM" id="SSF140984">
    <property type="entry name" value="PTPA-like"/>
    <property type="match status" value="1"/>
</dbReference>
<dbReference type="PIRSF" id="PIRSF016325">
    <property type="entry name" value="Phstyr_phstse_ac"/>
    <property type="match status" value="1"/>
</dbReference>
<dbReference type="FunFam" id="1.20.120.1150:FF:000002">
    <property type="entry name" value="Serine/threonine-protein phosphatase 2A activator"/>
    <property type="match status" value="1"/>
</dbReference>
<dbReference type="GO" id="GO:0007052">
    <property type="term" value="P:mitotic spindle organization"/>
    <property type="evidence" value="ECO:0007669"/>
    <property type="project" value="TreeGrafter"/>
</dbReference>
<dbReference type="Proteomes" id="UP000053820">
    <property type="component" value="Unassembled WGS sequence"/>
</dbReference>
<evidence type="ECO:0000256" key="2">
    <source>
        <dbReference type="ARBA" id="ARBA00004496"/>
    </source>
</evidence>
<evidence type="ECO:0000256" key="8">
    <source>
        <dbReference type="RuleBase" id="RU361210"/>
    </source>
</evidence>
<evidence type="ECO:0000256" key="7">
    <source>
        <dbReference type="ARBA" id="ARBA00025287"/>
    </source>
</evidence>
<proteinExistence type="inferred from homology"/>
<evidence type="ECO:0000256" key="6">
    <source>
        <dbReference type="ARBA" id="ARBA00023235"/>
    </source>
</evidence>
<dbReference type="InterPro" id="IPR004327">
    <property type="entry name" value="Phstyr_phstse_ac"/>
</dbReference>
<dbReference type="InterPro" id="IPR043170">
    <property type="entry name" value="PTPA_C_lid"/>
</dbReference>
<dbReference type="InterPro" id="IPR037218">
    <property type="entry name" value="PTPA_sf"/>
</dbReference>
<dbReference type="GO" id="GO:0008160">
    <property type="term" value="F:protein tyrosine phosphatase activator activity"/>
    <property type="evidence" value="ECO:0007669"/>
    <property type="project" value="TreeGrafter"/>
</dbReference>
<evidence type="ECO:0000256" key="1">
    <source>
        <dbReference type="ARBA" id="ARBA00000971"/>
    </source>
</evidence>
<dbReference type="GO" id="GO:0005737">
    <property type="term" value="C:cytoplasm"/>
    <property type="evidence" value="ECO:0007669"/>
    <property type="project" value="UniProtKB-SubCell"/>
</dbReference>
<comment type="subcellular location">
    <subcellularLocation>
        <location evidence="2 8">Cytoplasm</location>
    </subcellularLocation>
</comment>
<dbReference type="EMBL" id="KN839845">
    <property type="protein sequence ID" value="KIJ64932.1"/>
    <property type="molecule type" value="Genomic_DNA"/>
</dbReference>
<reference evidence="9 10" key="1">
    <citation type="submission" date="2014-04" db="EMBL/GenBank/DDBJ databases">
        <title>Evolutionary Origins and Diversification of the Mycorrhizal Mutualists.</title>
        <authorList>
            <consortium name="DOE Joint Genome Institute"/>
            <consortium name="Mycorrhizal Genomics Consortium"/>
            <person name="Kohler A."/>
            <person name="Kuo A."/>
            <person name="Nagy L.G."/>
            <person name="Floudas D."/>
            <person name="Copeland A."/>
            <person name="Barry K.W."/>
            <person name="Cichocki N."/>
            <person name="Veneault-Fourrey C."/>
            <person name="LaButti K."/>
            <person name="Lindquist E.A."/>
            <person name="Lipzen A."/>
            <person name="Lundell T."/>
            <person name="Morin E."/>
            <person name="Murat C."/>
            <person name="Riley R."/>
            <person name="Ohm R."/>
            <person name="Sun H."/>
            <person name="Tunlid A."/>
            <person name="Henrissat B."/>
            <person name="Grigoriev I.V."/>
            <person name="Hibbett D.S."/>
            <person name="Martin F."/>
        </authorList>
    </citation>
    <scope>NUCLEOTIDE SEQUENCE [LARGE SCALE GENOMIC DNA]</scope>
    <source>
        <strain evidence="9 10">MD-312</strain>
    </source>
</reference>
<gene>
    <name evidence="9" type="ORF">HYDPIDRAFT_111616</name>
</gene>